<keyword evidence="1" id="KW-0805">Transcription regulation</keyword>
<dbReference type="PANTHER" id="PTHR30055:SF220">
    <property type="entry name" value="TETR-FAMILY REGULATORY PROTEIN"/>
    <property type="match status" value="1"/>
</dbReference>
<dbReference type="GO" id="GO:0003700">
    <property type="term" value="F:DNA-binding transcription factor activity"/>
    <property type="evidence" value="ECO:0007669"/>
    <property type="project" value="TreeGrafter"/>
</dbReference>
<sequence length="227" mass="25246">MPFTGEAGINWSGYQPRCRSWHLECKDSGSVKTVDRPYHHGNLRNELIRVGLELASEGGLNAVGLREASRRIGVSPSAAYRHFESQADLVQAVRNRLLESMDEKLQLALSEVEGEDVVSRIRALGVGYFKFALDNPKQFEVFTFVFPLAEDWATASGRPMQILTSLMNEVKPDAEDLFAEAVPVWAAFHGATFLCTLGSLRNHSDEEKWAVQESTADLVLRGLNLIP</sequence>
<dbReference type="AlphaFoldDB" id="A0A3S9PW21"/>
<dbReference type="InterPro" id="IPR009057">
    <property type="entry name" value="Homeodomain-like_sf"/>
</dbReference>
<dbReference type="EMBL" id="CP034593">
    <property type="protein sequence ID" value="AZQ76549.1"/>
    <property type="molecule type" value="Genomic_DNA"/>
</dbReference>
<name>A0A3S9PW21_9ACTO</name>
<dbReference type="GO" id="GO:0000976">
    <property type="term" value="F:transcription cis-regulatory region binding"/>
    <property type="evidence" value="ECO:0007669"/>
    <property type="project" value="TreeGrafter"/>
</dbReference>
<evidence type="ECO:0000256" key="2">
    <source>
        <dbReference type="ARBA" id="ARBA00023125"/>
    </source>
</evidence>
<keyword evidence="2 4" id="KW-0238">DNA-binding</keyword>
<evidence type="ECO:0000313" key="6">
    <source>
        <dbReference type="EMBL" id="AZQ76549.1"/>
    </source>
</evidence>
<evidence type="ECO:0000313" key="7">
    <source>
        <dbReference type="Proteomes" id="UP000280344"/>
    </source>
</evidence>
<accession>A0A3S9PW21</accession>
<dbReference type="InterPro" id="IPR050109">
    <property type="entry name" value="HTH-type_TetR-like_transc_reg"/>
</dbReference>
<dbReference type="KEGG" id="flh:EJ997_03500"/>
<gene>
    <name evidence="6" type="ORF">EJ997_03500</name>
</gene>
<dbReference type="InterPro" id="IPR025996">
    <property type="entry name" value="MT1864/Rv1816-like_C"/>
</dbReference>
<dbReference type="InterPro" id="IPR036271">
    <property type="entry name" value="Tet_transcr_reg_TetR-rel_C_sf"/>
</dbReference>
<dbReference type="Proteomes" id="UP000280344">
    <property type="component" value="Chromosome"/>
</dbReference>
<evidence type="ECO:0000256" key="3">
    <source>
        <dbReference type="ARBA" id="ARBA00023163"/>
    </source>
</evidence>
<evidence type="ECO:0000256" key="1">
    <source>
        <dbReference type="ARBA" id="ARBA00023015"/>
    </source>
</evidence>
<dbReference type="PROSITE" id="PS50977">
    <property type="entry name" value="HTH_TETR_2"/>
    <property type="match status" value="1"/>
</dbReference>
<dbReference type="Gene3D" id="1.10.357.10">
    <property type="entry name" value="Tetracycline Repressor, domain 2"/>
    <property type="match status" value="1"/>
</dbReference>
<dbReference type="PANTHER" id="PTHR30055">
    <property type="entry name" value="HTH-TYPE TRANSCRIPTIONAL REGULATOR RUTR"/>
    <property type="match status" value="1"/>
</dbReference>
<dbReference type="OrthoDB" id="3173376at2"/>
<dbReference type="SUPFAM" id="SSF48498">
    <property type="entry name" value="Tetracyclin repressor-like, C-terminal domain"/>
    <property type="match status" value="1"/>
</dbReference>
<feature type="domain" description="HTH tetR-type" evidence="5">
    <location>
        <begin position="41"/>
        <end position="101"/>
    </location>
</feature>
<dbReference type="Pfam" id="PF00440">
    <property type="entry name" value="TetR_N"/>
    <property type="match status" value="1"/>
</dbReference>
<evidence type="ECO:0000259" key="5">
    <source>
        <dbReference type="PROSITE" id="PS50977"/>
    </source>
</evidence>
<evidence type="ECO:0000256" key="4">
    <source>
        <dbReference type="PROSITE-ProRule" id="PRU00335"/>
    </source>
</evidence>
<dbReference type="InterPro" id="IPR001647">
    <property type="entry name" value="HTH_TetR"/>
</dbReference>
<dbReference type="Pfam" id="PF13305">
    <property type="entry name" value="TetR_C_33"/>
    <property type="match status" value="1"/>
</dbReference>
<reference evidence="6 7" key="1">
    <citation type="submission" date="2018-12" db="EMBL/GenBank/DDBJ databases">
        <title>Complete genome sequence of Flaviflexus sp. H23T48.</title>
        <authorList>
            <person name="Bae J.-W."/>
            <person name="Lee J.-Y."/>
        </authorList>
    </citation>
    <scope>NUCLEOTIDE SEQUENCE [LARGE SCALE GENOMIC DNA]</scope>
    <source>
        <strain evidence="6 7">H23T48</strain>
    </source>
</reference>
<organism evidence="6 7">
    <name type="scientific">Flaviflexus ciconiae</name>
    <dbReference type="NCBI Taxonomy" id="2496867"/>
    <lineage>
        <taxon>Bacteria</taxon>
        <taxon>Bacillati</taxon>
        <taxon>Actinomycetota</taxon>
        <taxon>Actinomycetes</taxon>
        <taxon>Actinomycetales</taxon>
        <taxon>Actinomycetaceae</taxon>
        <taxon>Flaviflexus</taxon>
    </lineage>
</organism>
<protein>
    <submittedName>
        <fullName evidence="6">TetR/AcrR family transcriptional regulator</fullName>
    </submittedName>
</protein>
<feature type="DNA-binding region" description="H-T-H motif" evidence="4">
    <location>
        <begin position="64"/>
        <end position="83"/>
    </location>
</feature>
<proteinExistence type="predicted"/>
<dbReference type="SUPFAM" id="SSF46689">
    <property type="entry name" value="Homeodomain-like"/>
    <property type="match status" value="1"/>
</dbReference>
<keyword evidence="7" id="KW-1185">Reference proteome</keyword>
<keyword evidence="3" id="KW-0804">Transcription</keyword>